<keyword evidence="2" id="KW-1185">Reference proteome</keyword>
<evidence type="ECO:0000313" key="1">
    <source>
        <dbReference type="EMBL" id="EKX64549.1"/>
    </source>
</evidence>
<dbReference type="PATRIC" id="fig|698759.3.peg.4765"/>
<dbReference type="Proteomes" id="UP000010411">
    <property type="component" value="Unassembled WGS sequence"/>
</dbReference>
<accession>L1KVH3</accession>
<evidence type="ECO:0000313" key="2">
    <source>
        <dbReference type="Proteomes" id="UP000010411"/>
    </source>
</evidence>
<reference evidence="1 2" key="1">
    <citation type="submission" date="2012-11" db="EMBL/GenBank/DDBJ databases">
        <authorList>
            <person name="Huguet-Tapia J.C."/>
            <person name="Durkin A.S."/>
            <person name="Pettis G.S."/>
            <person name="Badger J.H."/>
        </authorList>
    </citation>
    <scope>NUCLEOTIDE SEQUENCE [LARGE SCALE GENOMIC DNA]</scope>
    <source>
        <strain evidence="1 2">91-03</strain>
    </source>
</reference>
<dbReference type="EMBL" id="AEJC01000366">
    <property type="protein sequence ID" value="EKX64549.1"/>
    <property type="molecule type" value="Genomic_DNA"/>
</dbReference>
<sequence>MTYAGRVPDRVGDGRRGADVADLADAPDADGVVGVLVVQPVRLDGRDVGVRGDAL</sequence>
<name>L1KVH3_9ACTN</name>
<comment type="caution">
    <text evidence="1">The sequence shown here is derived from an EMBL/GenBank/DDBJ whole genome shotgun (WGS) entry which is preliminary data.</text>
</comment>
<dbReference type="AlphaFoldDB" id="L1KVH3"/>
<protein>
    <submittedName>
        <fullName evidence="1">Uncharacterized protein</fullName>
    </submittedName>
</protein>
<gene>
    <name evidence="1" type="ORF">STRIP9103_08462</name>
</gene>
<organism evidence="1 2">
    <name type="scientific">Streptomyces ipomoeae 91-03</name>
    <dbReference type="NCBI Taxonomy" id="698759"/>
    <lineage>
        <taxon>Bacteria</taxon>
        <taxon>Bacillati</taxon>
        <taxon>Actinomycetota</taxon>
        <taxon>Actinomycetes</taxon>
        <taxon>Kitasatosporales</taxon>
        <taxon>Streptomycetaceae</taxon>
        <taxon>Streptomyces</taxon>
    </lineage>
</organism>
<proteinExistence type="predicted"/>